<comment type="caution">
    <text evidence="1">The sequence shown here is derived from an EMBL/GenBank/DDBJ whole genome shotgun (WGS) entry which is preliminary data.</text>
</comment>
<sequence length="37" mass="4264">MHMCNSFKICLETDKTKGRLKPCFGFQTTSKKLKSLL</sequence>
<dbReference type="EMBL" id="AJMT01000009">
    <property type="protein sequence ID" value="EIG30257.1"/>
    <property type="molecule type" value="Genomic_DNA"/>
</dbReference>
<evidence type="ECO:0000313" key="1">
    <source>
        <dbReference type="EMBL" id="EIG30257.1"/>
    </source>
</evidence>
<gene>
    <name evidence="1" type="ORF">HMPREF1051_0233</name>
</gene>
<dbReference type="PATRIC" id="fig|1095748.3.peg.235"/>
<proteinExistence type="predicted"/>
<organism evidence="1 2">
    <name type="scientific">Neisseria sicca VK64</name>
    <dbReference type="NCBI Taxonomy" id="1095748"/>
    <lineage>
        <taxon>Bacteria</taxon>
        <taxon>Pseudomonadati</taxon>
        <taxon>Pseudomonadota</taxon>
        <taxon>Betaproteobacteria</taxon>
        <taxon>Neisseriales</taxon>
        <taxon>Neisseriaceae</taxon>
        <taxon>Neisseria</taxon>
    </lineage>
</organism>
<name>I2NWP6_NEISI</name>
<protein>
    <submittedName>
        <fullName evidence="1">Uncharacterized protein</fullName>
    </submittedName>
</protein>
<reference evidence="1 2" key="1">
    <citation type="submission" date="2012-04" db="EMBL/GenBank/DDBJ databases">
        <authorList>
            <person name="Harkins D.M."/>
            <person name="Madupu R."/>
            <person name="Durkin A.S."/>
            <person name="Torralba M."/>
            <person name="Methe B."/>
            <person name="Sutton G.G."/>
            <person name="Nelson K.E."/>
        </authorList>
    </citation>
    <scope>NUCLEOTIDE SEQUENCE [LARGE SCALE GENOMIC DNA]</scope>
    <source>
        <strain evidence="1 2">VK64</strain>
    </source>
</reference>
<dbReference type="AlphaFoldDB" id="I2NWP6"/>
<evidence type="ECO:0000313" key="2">
    <source>
        <dbReference type="Proteomes" id="UP000004473"/>
    </source>
</evidence>
<dbReference type="Proteomes" id="UP000004473">
    <property type="component" value="Unassembled WGS sequence"/>
</dbReference>
<accession>I2NWP6</accession>